<evidence type="ECO:0000256" key="5">
    <source>
        <dbReference type="PIRSR" id="PIRSR000350-4"/>
    </source>
</evidence>
<dbReference type="GO" id="GO:0000166">
    <property type="term" value="F:nucleotide binding"/>
    <property type="evidence" value="ECO:0007669"/>
    <property type="project" value="UniProtKB-KW"/>
</dbReference>
<dbReference type="Proteomes" id="UP000293296">
    <property type="component" value="Chromosome"/>
</dbReference>
<keyword evidence="9" id="KW-1185">Reference proteome</keyword>
<evidence type="ECO:0000259" key="7">
    <source>
        <dbReference type="Pfam" id="PF07992"/>
    </source>
</evidence>
<evidence type="ECO:0000259" key="6">
    <source>
        <dbReference type="Pfam" id="PF02852"/>
    </source>
</evidence>
<dbReference type="EMBL" id="CP026538">
    <property type="protein sequence ID" value="QAZ66541.1"/>
    <property type="molecule type" value="Genomic_DNA"/>
</dbReference>
<feature type="binding site" evidence="4">
    <location>
        <position position="52"/>
    </location>
    <ligand>
        <name>FAD</name>
        <dbReference type="ChEBI" id="CHEBI:57692"/>
    </ligand>
</feature>
<reference evidence="8 9" key="1">
    <citation type="submission" date="2018-02" db="EMBL/GenBank/DDBJ databases">
        <title>Genome sequence of Desulfovibrio carbinolicus DSM 3852.</title>
        <authorList>
            <person name="Wilbanks E."/>
            <person name="Skennerton C.T."/>
            <person name="Orphan V.J."/>
        </authorList>
    </citation>
    <scope>NUCLEOTIDE SEQUENCE [LARGE SCALE GENOMIC DNA]</scope>
    <source>
        <strain evidence="8 9">DSM 3852</strain>
    </source>
</reference>
<dbReference type="Pfam" id="PF02852">
    <property type="entry name" value="Pyr_redox_dim"/>
    <property type="match status" value="1"/>
</dbReference>
<name>A0A4P6HHE8_9BACT</name>
<evidence type="ECO:0000256" key="3">
    <source>
        <dbReference type="ARBA" id="ARBA00022827"/>
    </source>
</evidence>
<dbReference type="Gene3D" id="3.50.50.60">
    <property type="entry name" value="FAD/NAD(P)-binding domain"/>
    <property type="match status" value="2"/>
</dbReference>
<dbReference type="SUPFAM" id="SSF51905">
    <property type="entry name" value="FAD/NAD(P)-binding domain"/>
    <property type="match status" value="1"/>
</dbReference>
<dbReference type="OrthoDB" id="9786429at2"/>
<dbReference type="PIRSF" id="PIRSF000350">
    <property type="entry name" value="Mercury_reductase_MerA"/>
    <property type="match status" value="1"/>
</dbReference>
<comment type="similarity">
    <text evidence="1">Belongs to the class-I pyridine nucleotide-disulfide oxidoreductase family.</text>
</comment>
<keyword evidence="3 4" id="KW-0274">FAD</keyword>
<gene>
    <name evidence="8" type="ORF">C3Y92_04505</name>
</gene>
<dbReference type="InterPro" id="IPR004099">
    <property type="entry name" value="Pyr_nucl-diS_OxRdtase_dimer"/>
</dbReference>
<dbReference type="PRINTS" id="PR00368">
    <property type="entry name" value="FADPNR"/>
</dbReference>
<keyword evidence="2" id="KW-0285">Flavoprotein</keyword>
<feature type="disulfide bond" description="Redox-active" evidence="5">
    <location>
        <begin position="43"/>
        <end position="48"/>
    </location>
</feature>
<feature type="domain" description="FAD/NAD(P)-binding" evidence="7">
    <location>
        <begin position="6"/>
        <end position="312"/>
    </location>
</feature>
<dbReference type="InterPro" id="IPR023753">
    <property type="entry name" value="FAD/NAD-binding_dom"/>
</dbReference>
<dbReference type="SUPFAM" id="SSF55424">
    <property type="entry name" value="FAD/NAD-linked reductases, dimerisation (C-terminal) domain"/>
    <property type="match status" value="1"/>
</dbReference>
<feature type="binding site" evidence="4">
    <location>
        <position position="259"/>
    </location>
    <ligand>
        <name>NAD(+)</name>
        <dbReference type="ChEBI" id="CHEBI:57540"/>
    </ligand>
</feature>
<sequence>MTTLAYDLAVIGGGPACGPAARACREAGWSVCVIESGLLGGVCPHTGCNPKKVLMGPAEAVAMARHLAGKGLAGEPRPDWPAMAAFTRTFTEPVAPWLAGDYAKRGIDVLHARAAFTGPRTLRAGEKTIEAKKILIAVGATHQRFDFPGVEHLATSDDFLALAKLPARIVFVGGGFVAFELAHLAAACGARATILTHGDAALRRFDADLVARLVAATEAMGIAVRLNSPVARIDQESQGLCVSGPGFSLAADMAVNAAGRPPQLAGLGLEAAGVAATRAGITVNDQLQSVTNPDVHAAGDCLDAPYALTPTADLESRVVAANLLGTPTAIDRTGTPSALFTQPPLAMCGLTEADCQARGLAYVKKEYDLADSFPWQRLGETVGWSKTLVSPDDDRILGAHILGHAAEELINVVALAMRQNLPASALRQGIWTYPTCGYYLRYMF</sequence>
<dbReference type="RefSeq" id="WP_129349901.1">
    <property type="nucleotide sequence ID" value="NZ_CP026538.1"/>
</dbReference>
<dbReference type="PRINTS" id="PR00411">
    <property type="entry name" value="PNDRDTASEI"/>
</dbReference>
<proteinExistence type="inferred from homology"/>
<evidence type="ECO:0000313" key="9">
    <source>
        <dbReference type="Proteomes" id="UP000293296"/>
    </source>
</evidence>
<comment type="cofactor">
    <cofactor evidence="4">
        <name>FAD</name>
        <dbReference type="ChEBI" id="CHEBI:57692"/>
    </cofactor>
    <text evidence="4">Binds 1 FAD per subunit.</text>
</comment>
<dbReference type="PANTHER" id="PTHR43014:SF5">
    <property type="entry name" value="GLUTATHIONE REDUCTASE (NADPH)"/>
    <property type="match status" value="1"/>
</dbReference>
<dbReference type="PANTHER" id="PTHR43014">
    <property type="entry name" value="MERCURIC REDUCTASE"/>
    <property type="match status" value="1"/>
</dbReference>
<feature type="binding site" evidence="4">
    <location>
        <begin position="173"/>
        <end position="180"/>
    </location>
    <ligand>
        <name>NAD(+)</name>
        <dbReference type="ChEBI" id="CHEBI:57540"/>
    </ligand>
</feature>
<feature type="domain" description="Pyridine nucleotide-disulphide oxidoreductase dimerisation" evidence="6">
    <location>
        <begin position="335"/>
        <end position="436"/>
    </location>
</feature>
<dbReference type="Gene3D" id="3.30.390.30">
    <property type="match status" value="1"/>
</dbReference>
<evidence type="ECO:0000313" key="8">
    <source>
        <dbReference type="EMBL" id="QAZ66541.1"/>
    </source>
</evidence>
<protein>
    <submittedName>
        <fullName evidence="8">NAD(P)/FAD-dependent oxidoreductase</fullName>
    </submittedName>
</protein>
<dbReference type="InterPro" id="IPR016156">
    <property type="entry name" value="FAD/NAD-linked_Rdtase_dimer_sf"/>
</dbReference>
<dbReference type="InterPro" id="IPR036188">
    <property type="entry name" value="FAD/NAD-bd_sf"/>
</dbReference>
<dbReference type="InterPro" id="IPR001100">
    <property type="entry name" value="Pyr_nuc-diS_OxRdtase"/>
</dbReference>
<evidence type="ECO:0000256" key="4">
    <source>
        <dbReference type="PIRSR" id="PIRSR000350-3"/>
    </source>
</evidence>
<evidence type="ECO:0000256" key="2">
    <source>
        <dbReference type="ARBA" id="ARBA00022630"/>
    </source>
</evidence>
<organism evidence="8 9">
    <name type="scientific">Solidesulfovibrio carbinolicus</name>
    <dbReference type="NCBI Taxonomy" id="296842"/>
    <lineage>
        <taxon>Bacteria</taxon>
        <taxon>Pseudomonadati</taxon>
        <taxon>Thermodesulfobacteriota</taxon>
        <taxon>Desulfovibrionia</taxon>
        <taxon>Desulfovibrionales</taxon>
        <taxon>Desulfovibrionaceae</taxon>
        <taxon>Solidesulfovibrio</taxon>
    </lineage>
</organism>
<dbReference type="AlphaFoldDB" id="A0A4P6HHE8"/>
<keyword evidence="4" id="KW-0547">Nucleotide-binding</keyword>
<dbReference type="GO" id="GO:0016491">
    <property type="term" value="F:oxidoreductase activity"/>
    <property type="evidence" value="ECO:0007669"/>
    <property type="project" value="InterPro"/>
</dbReference>
<evidence type="ECO:0000256" key="1">
    <source>
        <dbReference type="ARBA" id="ARBA00007532"/>
    </source>
</evidence>
<dbReference type="KEGG" id="dcb:C3Y92_04505"/>
<dbReference type="Pfam" id="PF07992">
    <property type="entry name" value="Pyr_redox_2"/>
    <property type="match status" value="1"/>
</dbReference>
<accession>A0A4P6HHE8</accession>
<keyword evidence="4" id="KW-0520">NAD</keyword>
<feature type="binding site" evidence="4">
    <location>
        <position position="300"/>
    </location>
    <ligand>
        <name>FAD</name>
        <dbReference type="ChEBI" id="CHEBI:57692"/>
    </ligand>
</feature>